<accession>A0A2U3NQN2</accession>
<dbReference type="PANTHER" id="PTHR46766">
    <property type="entry name" value="GLUTAMINE-RICH PROTEIN 2"/>
    <property type="match status" value="1"/>
</dbReference>
<evidence type="ECO:0000256" key="1">
    <source>
        <dbReference type="ARBA" id="ARBA00010652"/>
    </source>
</evidence>
<dbReference type="PANTHER" id="PTHR46766:SF1">
    <property type="entry name" value="GLUTAMINE-RICH PROTEIN 2"/>
    <property type="match status" value="1"/>
</dbReference>
<evidence type="ECO:0000256" key="2">
    <source>
        <dbReference type="SAM" id="MobiDB-lite"/>
    </source>
</evidence>
<evidence type="ECO:0000259" key="5">
    <source>
        <dbReference type="Pfam" id="PF12484"/>
    </source>
</evidence>
<dbReference type="EMBL" id="FUFA01000003">
    <property type="protein sequence ID" value="SPM33827.1"/>
    <property type="molecule type" value="Genomic_DNA"/>
</dbReference>
<feature type="region of interest" description="Disordered" evidence="2">
    <location>
        <begin position="162"/>
        <end position="191"/>
    </location>
</feature>
<dbReference type="InterPro" id="IPR000030">
    <property type="entry name" value="PPE_dom"/>
</dbReference>
<feature type="domain" description="SHOCT" evidence="4">
    <location>
        <begin position="403"/>
        <end position="430"/>
    </location>
</feature>
<protein>
    <recommendedName>
        <fullName evidence="8">PPE family protein</fullName>
    </recommendedName>
</protein>
<organism evidence="6 7">
    <name type="scientific">Mycobacterium rhizamassiliense</name>
    <dbReference type="NCBI Taxonomy" id="1841860"/>
    <lineage>
        <taxon>Bacteria</taxon>
        <taxon>Bacillati</taxon>
        <taxon>Actinomycetota</taxon>
        <taxon>Actinomycetes</taxon>
        <taxon>Mycobacteriales</taxon>
        <taxon>Mycobacteriaceae</taxon>
        <taxon>Mycobacterium</taxon>
    </lineage>
</organism>
<keyword evidence="7" id="KW-1185">Reference proteome</keyword>
<feature type="domain" description="PPE" evidence="3">
    <location>
        <begin position="2"/>
        <end position="164"/>
    </location>
</feature>
<feature type="region of interest" description="Disordered" evidence="2">
    <location>
        <begin position="360"/>
        <end position="397"/>
    </location>
</feature>
<name>A0A2U3NQN2_9MYCO</name>
<dbReference type="Pfam" id="PF12484">
    <property type="entry name" value="PPE-SVP"/>
    <property type="match status" value="1"/>
</dbReference>
<dbReference type="Pfam" id="PF00823">
    <property type="entry name" value="PPE"/>
    <property type="match status" value="1"/>
</dbReference>
<sequence>MDFAILPPEINSARMYAGAGSGPLLAAASAWEALAAELHSTASAYQSAISGLTAGPWLGPASMMMAAAAAPYVTWMQTTAAQADQTARQAVAAAAAYEAAFAATVPPPVVAANRSLLAALVASNFFGQNTSAIAATETQYSEMWAQDTGAMQTYSGASASATRLQRFNSPESSTDSGGGTEQSAAVSRASATPAGNVQNSLASFAPAAAADPLSPLDELDATADVLGIFVDPPASIAGLAVDSTALPYDVAGALTGFHTDDIVSGWAGIQSWPGFAPAPPTSFPVITNTSAVSANLADATSVGRLSVPATWAAAAPEFRLSAMALPATTVGVAAEASAGGAGSLFSQMALASMAGRAMAGTTGAGGPGMRERMGMATGKSAKPGDKDEDAEALPGGPITGISAELRELFALRDAGILTAEEFAEQKQRLLPH</sequence>
<gene>
    <name evidence="6" type="ORF">MRAB57_1631</name>
</gene>
<evidence type="ECO:0008006" key="8">
    <source>
        <dbReference type="Google" id="ProtNLM"/>
    </source>
</evidence>
<dbReference type="InterPro" id="IPR038332">
    <property type="entry name" value="PPE_sf"/>
</dbReference>
<dbReference type="SUPFAM" id="SSF140459">
    <property type="entry name" value="PE/PPE dimer-like"/>
    <property type="match status" value="1"/>
</dbReference>
<comment type="similarity">
    <text evidence="1">Belongs to the mycobacterial PPE family.</text>
</comment>
<dbReference type="Proteomes" id="UP000240988">
    <property type="component" value="Unassembled WGS sequence"/>
</dbReference>
<evidence type="ECO:0000313" key="7">
    <source>
        <dbReference type="Proteomes" id="UP000240988"/>
    </source>
</evidence>
<dbReference type="InterPro" id="IPR018649">
    <property type="entry name" value="SHOCT"/>
</dbReference>
<feature type="domain" description="PPE family C-terminal" evidence="5">
    <location>
        <begin position="293"/>
        <end position="370"/>
    </location>
</feature>
<dbReference type="InterPro" id="IPR022171">
    <property type="entry name" value="PPE_C"/>
</dbReference>
<dbReference type="Gene3D" id="1.20.1260.20">
    <property type="entry name" value="PPE superfamily"/>
    <property type="match status" value="1"/>
</dbReference>
<dbReference type="FunFam" id="1.20.1260.20:FF:000001">
    <property type="entry name" value="PPE family protein PPE41"/>
    <property type="match status" value="1"/>
</dbReference>
<dbReference type="Pfam" id="PF09851">
    <property type="entry name" value="SHOCT"/>
    <property type="match status" value="1"/>
</dbReference>
<dbReference type="RefSeq" id="WP_077087123.1">
    <property type="nucleotide sequence ID" value="NZ_LT721901.1"/>
</dbReference>
<evidence type="ECO:0000259" key="3">
    <source>
        <dbReference type="Pfam" id="PF00823"/>
    </source>
</evidence>
<dbReference type="GO" id="GO:0052572">
    <property type="term" value="P:response to host immune response"/>
    <property type="evidence" value="ECO:0007669"/>
    <property type="project" value="TreeGrafter"/>
</dbReference>
<evidence type="ECO:0000313" key="6">
    <source>
        <dbReference type="EMBL" id="SPM33827.1"/>
    </source>
</evidence>
<dbReference type="STRING" id="1841860.GCA_900157375_01633"/>
<reference evidence="6 7" key="1">
    <citation type="submission" date="2017-01" db="EMBL/GenBank/DDBJ databases">
        <authorList>
            <consortium name="Urmite Genomes"/>
        </authorList>
    </citation>
    <scope>NUCLEOTIDE SEQUENCE [LARGE SCALE GENOMIC DNA]</scope>
    <source>
        <strain evidence="6 7">AB57</strain>
    </source>
</reference>
<dbReference type="AlphaFoldDB" id="A0A2U3NQN2"/>
<proteinExistence type="inferred from homology"/>
<evidence type="ECO:0000259" key="4">
    <source>
        <dbReference type="Pfam" id="PF09851"/>
    </source>
</evidence>
<dbReference type="OrthoDB" id="4760887at2"/>